<gene>
    <name evidence="1" type="ORF">RXV79_18590</name>
</gene>
<organism evidence="1 2">
    <name type="scientific">Piscinibacter gummiphilus</name>
    <dbReference type="NCBI Taxonomy" id="946333"/>
    <lineage>
        <taxon>Bacteria</taxon>
        <taxon>Pseudomonadati</taxon>
        <taxon>Pseudomonadota</taxon>
        <taxon>Betaproteobacteria</taxon>
        <taxon>Burkholderiales</taxon>
        <taxon>Sphaerotilaceae</taxon>
        <taxon>Piscinibacter</taxon>
    </lineage>
</organism>
<dbReference type="Proteomes" id="UP001303946">
    <property type="component" value="Chromosome"/>
</dbReference>
<evidence type="ECO:0000313" key="2">
    <source>
        <dbReference type="Proteomes" id="UP001303946"/>
    </source>
</evidence>
<evidence type="ECO:0000313" key="1">
    <source>
        <dbReference type="EMBL" id="WOB06922.1"/>
    </source>
</evidence>
<keyword evidence="2" id="KW-1185">Reference proteome</keyword>
<protein>
    <submittedName>
        <fullName evidence="1">Uncharacterized protein</fullName>
    </submittedName>
</protein>
<dbReference type="EMBL" id="CP136336">
    <property type="protein sequence ID" value="WOB06922.1"/>
    <property type="molecule type" value="Genomic_DNA"/>
</dbReference>
<name>A0ABZ0CPK8_9BURK</name>
<proteinExistence type="predicted"/>
<dbReference type="RefSeq" id="WP_316699570.1">
    <property type="nucleotide sequence ID" value="NZ_CP136336.1"/>
</dbReference>
<reference evidence="1 2" key="1">
    <citation type="submission" date="2023-10" db="EMBL/GenBank/DDBJ databases">
        <title>Bacteria for the degradation of biodegradable plastic PBAT(Polybutylene adipate terephthalate).</title>
        <authorList>
            <person name="Weon H.-Y."/>
            <person name="Yeon J."/>
        </authorList>
    </citation>
    <scope>NUCLEOTIDE SEQUENCE [LARGE SCALE GENOMIC DNA]</scope>
    <source>
        <strain evidence="1 2">SBD 7-3</strain>
    </source>
</reference>
<sequence>MSSPTRIASAGNVMASALAVLKQAGYEVTLVAGGSYFQAVKGESCCLTAEDPLLLLGLAKLFEVRGGEWEPSDAEIDQFLALEAGEDGA</sequence>
<accession>A0ABZ0CPK8</accession>